<evidence type="ECO:0000259" key="2">
    <source>
        <dbReference type="Pfam" id="PF01050"/>
    </source>
</evidence>
<dbReference type="Pfam" id="PF01050">
    <property type="entry name" value="MannoseP_isomer"/>
    <property type="match status" value="1"/>
</dbReference>
<feature type="domain" description="Nucleotidyl transferase" evidence="1">
    <location>
        <begin position="4"/>
        <end position="267"/>
    </location>
</feature>
<dbReference type="Gene3D" id="2.60.120.10">
    <property type="entry name" value="Jelly Rolls"/>
    <property type="match status" value="1"/>
</dbReference>
<dbReference type="CDD" id="cd02213">
    <property type="entry name" value="cupin_PMI_typeII_C"/>
    <property type="match status" value="1"/>
</dbReference>
<evidence type="ECO:0000313" key="3">
    <source>
        <dbReference type="EMBL" id="MFC4100408.1"/>
    </source>
</evidence>
<evidence type="ECO:0000259" key="1">
    <source>
        <dbReference type="Pfam" id="PF00483"/>
    </source>
</evidence>
<dbReference type="EMBL" id="JBHSAM010000025">
    <property type="protein sequence ID" value="MFC4100408.1"/>
    <property type="molecule type" value="Genomic_DNA"/>
</dbReference>
<evidence type="ECO:0000313" key="4">
    <source>
        <dbReference type="Proteomes" id="UP001595715"/>
    </source>
</evidence>
<dbReference type="InterPro" id="IPR005835">
    <property type="entry name" value="NTP_transferase_dom"/>
</dbReference>
<accession>A0ABV8K318</accession>
<organism evidence="3 4">
    <name type="scientific">Paenibacillus xanthanilyticus</name>
    <dbReference type="NCBI Taxonomy" id="1783531"/>
    <lineage>
        <taxon>Bacteria</taxon>
        <taxon>Bacillati</taxon>
        <taxon>Bacillota</taxon>
        <taxon>Bacilli</taxon>
        <taxon>Bacillales</taxon>
        <taxon>Paenibacillaceae</taxon>
        <taxon>Paenibacillus</taxon>
    </lineage>
</organism>
<dbReference type="InterPro" id="IPR029044">
    <property type="entry name" value="Nucleotide-diphossugar_trans"/>
</dbReference>
<gene>
    <name evidence="3" type="ORF">ACFOZ8_12195</name>
</gene>
<dbReference type="Pfam" id="PF00483">
    <property type="entry name" value="NTP_transferase"/>
    <property type="match status" value="1"/>
</dbReference>
<dbReference type="SUPFAM" id="SSF53448">
    <property type="entry name" value="Nucleotide-diphospho-sugar transferases"/>
    <property type="match status" value="1"/>
</dbReference>
<keyword evidence="4" id="KW-1185">Reference proteome</keyword>
<dbReference type="RefSeq" id="WP_377719076.1">
    <property type="nucleotide sequence ID" value="NZ_JBHSAM010000025.1"/>
</dbReference>
<dbReference type="InterPro" id="IPR014710">
    <property type="entry name" value="RmlC-like_jellyroll"/>
</dbReference>
<dbReference type="InterPro" id="IPR011051">
    <property type="entry name" value="RmlC_Cupin_sf"/>
</dbReference>
<protein>
    <submittedName>
        <fullName evidence="3">Sugar phosphate nucleotidyltransferase</fullName>
    </submittedName>
</protein>
<dbReference type="Proteomes" id="UP001595715">
    <property type="component" value="Unassembled WGS sequence"/>
</dbReference>
<dbReference type="PANTHER" id="PTHR46390:SF1">
    <property type="entry name" value="MANNOSE-1-PHOSPHATE GUANYLYLTRANSFERASE"/>
    <property type="match status" value="1"/>
</dbReference>
<dbReference type="SUPFAM" id="SSF51182">
    <property type="entry name" value="RmlC-like cupins"/>
    <property type="match status" value="1"/>
</dbReference>
<proteinExistence type="predicted"/>
<dbReference type="Gene3D" id="3.90.550.10">
    <property type="entry name" value="Spore Coat Polysaccharide Biosynthesis Protein SpsA, Chain A"/>
    <property type="match status" value="1"/>
</dbReference>
<comment type="caution">
    <text evidence="3">The sequence shown here is derived from an EMBL/GenBank/DDBJ whole genome shotgun (WGS) entry which is preliminary data.</text>
</comment>
<reference evidence="4" key="1">
    <citation type="journal article" date="2019" name="Int. J. Syst. Evol. Microbiol.">
        <title>The Global Catalogue of Microorganisms (GCM) 10K type strain sequencing project: providing services to taxonomists for standard genome sequencing and annotation.</title>
        <authorList>
            <consortium name="The Broad Institute Genomics Platform"/>
            <consortium name="The Broad Institute Genome Sequencing Center for Infectious Disease"/>
            <person name="Wu L."/>
            <person name="Ma J."/>
        </authorList>
    </citation>
    <scope>NUCLEOTIDE SEQUENCE [LARGE SCALE GENOMIC DNA]</scope>
    <source>
        <strain evidence="4">IBRC-M 10987</strain>
    </source>
</reference>
<dbReference type="PANTHER" id="PTHR46390">
    <property type="entry name" value="MANNOSE-1-PHOSPHATE GUANYLYLTRANSFERASE"/>
    <property type="match status" value="1"/>
</dbReference>
<sequence>MRLVLLSGGSGKRLWPISSDARSKQFLKVLEREDGIKQSMVERIWGQLQAVGLSNSSVVSTSKAQSSMLKDQLGQEIPLVLEPERRDTFPAIALAASYLFSVQQVNLDEVIAVLPVDAYVHDSFFEKIKSLEGILLSTDAELALMGVKPVIPSEKYGYIVPEDPSLNEDYYKIKRFQEKPSQGHAKELIKEGALWNCGIFAFQLRKVIMLLKEKGLATDYESLVNQYSQLPKISFDYEVVEKTENAIVIPYEGFWKDLGTWNTLTEEMGSTLLGKGAISDDSLNTHVINELDIPIAVLGLSDVVVAASPNGILVSDKAASPRVKEISGFDQPPIYQEKHWGWYKVLDYTTTPDGQEVVTKRICIKKGKNISYHFHCKRAEVWMVIGGVGEFIIDGEIGQVNVGSMIQVPAETRHAIKAITDLELIEIQTGKEVMEEDIVRVAMEWEEILFEAVKNLCSP</sequence>
<dbReference type="InterPro" id="IPR001538">
    <property type="entry name" value="Man6P_isomerase-2_C"/>
</dbReference>
<feature type="domain" description="Mannose-6-phosphate isomerase type II C-terminal" evidence="2">
    <location>
        <begin position="339"/>
        <end position="441"/>
    </location>
</feature>
<name>A0ABV8K318_9BACL</name>
<dbReference type="InterPro" id="IPR051161">
    <property type="entry name" value="Mannose-6P_isomerase_type2"/>
</dbReference>